<evidence type="ECO:0000259" key="19">
    <source>
        <dbReference type="Pfam" id="PF00150"/>
    </source>
</evidence>
<dbReference type="InterPro" id="IPR050386">
    <property type="entry name" value="Glycosyl_hydrolase_5"/>
</dbReference>
<evidence type="ECO:0000256" key="17">
    <source>
        <dbReference type="RuleBase" id="RU361153"/>
    </source>
</evidence>
<keyword evidence="9" id="KW-0961">Cell wall biogenesis/degradation</keyword>
<evidence type="ECO:0000256" key="3">
    <source>
        <dbReference type="ARBA" id="ARBA00022525"/>
    </source>
</evidence>
<comment type="caution">
    <text evidence="20">The sequence shown here is derived from an EMBL/GenBank/DDBJ whole genome shotgun (WGS) entry which is preliminary data.</text>
</comment>
<dbReference type="InterPro" id="IPR001547">
    <property type="entry name" value="Glyco_hydro_5"/>
</dbReference>
<evidence type="ECO:0000256" key="15">
    <source>
        <dbReference type="ARBA" id="ARBA00042025"/>
    </source>
</evidence>
<gene>
    <name evidence="20" type="ORF">MPDQ_004425</name>
</gene>
<proteinExistence type="inferred from homology"/>
<keyword evidence="6" id="KW-0325">Glycoprotein</keyword>
<evidence type="ECO:0000256" key="12">
    <source>
        <dbReference type="ARBA" id="ARBA00037628"/>
    </source>
</evidence>
<evidence type="ECO:0000256" key="18">
    <source>
        <dbReference type="SAM" id="SignalP"/>
    </source>
</evidence>
<evidence type="ECO:0000256" key="14">
    <source>
        <dbReference type="ARBA" id="ARBA00041472"/>
    </source>
</evidence>
<comment type="similarity">
    <text evidence="2 17">Belongs to the glycosyl hydrolase 5 (cellulase A) family.</text>
</comment>
<keyword evidence="7" id="KW-0119">Carbohydrate metabolism</keyword>
<evidence type="ECO:0000256" key="10">
    <source>
        <dbReference type="ARBA" id="ARBA00023326"/>
    </source>
</evidence>
<comment type="function">
    <text evidence="12">Beta-glucanases participate in the metabolism of beta-glucan, the main structural component of the cell wall. Acts on lutean, pustulan and 1,6-oligo-beta-D-glucosides.</text>
</comment>
<dbReference type="EC" id="3.2.1.75" evidence="13"/>
<name>A0A507QLE9_MONPU</name>
<evidence type="ECO:0000256" key="2">
    <source>
        <dbReference type="ARBA" id="ARBA00005641"/>
    </source>
</evidence>
<dbReference type="GO" id="GO:0005576">
    <property type="term" value="C:extracellular region"/>
    <property type="evidence" value="ECO:0007669"/>
    <property type="project" value="UniProtKB-SubCell"/>
</dbReference>
<dbReference type="GO" id="GO:0009986">
    <property type="term" value="C:cell surface"/>
    <property type="evidence" value="ECO:0007669"/>
    <property type="project" value="TreeGrafter"/>
</dbReference>
<evidence type="ECO:0000256" key="8">
    <source>
        <dbReference type="ARBA" id="ARBA00023295"/>
    </source>
</evidence>
<keyword evidence="10" id="KW-0624">Polysaccharide degradation</keyword>
<evidence type="ECO:0000256" key="11">
    <source>
        <dbReference type="ARBA" id="ARBA00036633"/>
    </source>
</evidence>
<dbReference type="STRING" id="5098.A0A507QLE9"/>
<evidence type="ECO:0000256" key="4">
    <source>
        <dbReference type="ARBA" id="ARBA00022729"/>
    </source>
</evidence>
<reference evidence="20 21" key="1">
    <citation type="submission" date="2019-06" db="EMBL/GenBank/DDBJ databases">
        <title>Wine fermentation using esterase from Monascus purpureus.</title>
        <authorList>
            <person name="Geng C."/>
            <person name="Zhang Y."/>
        </authorList>
    </citation>
    <scope>NUCLEOTIDE SEQUENCE [LARGE SCALE GENOMIC DNA]</scope>
    <source>
        <strain evidence="20">HQ1</strain>
    </source>
</reference>
<sequence>MKPPISLSLSATLLLLTLYPAKSTAWLPWSNKNITSTNGTNLFEQTNGKIRGVNLASLFVLEPWMAPSEWSSMGCADTKSEFDCVLHLGQNKADASFRQHWDTWITREDLHNITTLGLNTVRVPVGYWLYEELVDRESEYFPRGGWEFFERVCRWAAEEGVYVIVDLHGAPGAQVAMNPDTGQYAPSPGFYNAYQYDRAETFLAWLTAQIHSNSNFSTVGMIELVNEPIQNPDQVASMRTDFYPNAIAV</sequence>
<dbReference type="EMBL" id="VIFY01000289">
    <property type="protein sequence ID" value="TQB67875.1"/>
    <property type="molecule type" value="Genomic_DNA"/>
</dbReference>
<accession>A0A507QLE9</accession>
<keyword evidence="5 17" id="KW-0378">Hydrolase</keyword>
<dbReference type="Pfam" id="PF00150">
    <property type="entry name" value="Cellulase"/>
    <property type="match status" value="1"/>
</dbReference>
<dbReference type="InterPro" id="IPR017853">
    <property type="entry name" value="GH"/>
</dbReference>
<dbReference type="AlphaFoldDB" id="A0A507QLE9"/>
<dbReference type="SUPFAM" id="SSF51445">
    <property type="entry name" value="(Trans)glycosidases"/>
    <property type="match status" value="1"/>
</dbReference>
<dbReference type="PANTHER" id="PTHR31297:SF39">
    <property type="entry name" value="GLUCAN ENDO-1,6-BETA-GLUCOSIDASE B"/>
    <property type="match status" value="1"/>
</dbReference>
<dbReference type="Gene3D" id="3.20.20.80">
    <property type="entry name" value="Glycosidases"/>
    <property type="match status" value="1"/>
</dbReference>
<keyword evidence="8 17" id="KW-0326">Glycosidase</keyword>
<evidence type="ECO:0000313" key="20">
    <source>
        <dbReference type="EMBL" id="TQB67875.1"/>
    </source>
</evidence>
<evidence type="ECO:0000313" key="21">
    <source>
        <dbReference type="Proteomes" id="UP000319663"/>
    </source>
</evidence>
<dbReference type="GO" id="GO:0009251">
    <property type="term" value="P:glucan catabolic process"/>
    <property type="evidence" value="ECO:0007669"/>
    <property type="project" value="TreeGrafter"/>
</dbReference>
<comment type="catalytic activity">
    <reaction evidence="11">
        <text>Random hydrolysis of (1-&gt;6)-linkages in (1-&gt;6)-beta-D-glucans.</text>
        <dbReference type="EC" id="3.2.1.75"/>
    </reaction>
</comment>
<protein>
    <recommendedName>
        <fullName evidence="13">glucan endo-1,6-beta-glucosidase</fullName>
        <ecNumber evidence="13">3.2.1.75</ecNumber>
    </recommendedName>
    <alternativeName>
        <fullName evidence="15">Beta-1,6-glucanase B</fullName>
    </alternativeName>
    <alternativeName>
        <fullName evidence="14">Endo-1,6-beta-D-glucanase B</fullName>
    </alternativeName>
    <alternativeName>
        <fullName evidence="16">Endo-1,6-beta-glucanase B</fullName>
    </alternativeName>
</protein>
<dbReference type="GO" id="GO:0071555">
    <property type="term" value="P:cell wall organization"/>
    <property type="evidence" value="ECO:0007669"/>
    <property type="project" value="UniProtKB-KW"/>
</dbReference>
<evidence type="ECO:0000256" key="13">
    <source>
        <dbReference type="ARBA" id="ARBA00038935"/>
    </source>
</evidence>
<dbReference type="GO" id="GO:0046557">
    <property type="term" value="F:glucan endo-1,6-beta-glucosidase activity"/>
    <property type="evidence" value="ECO:0007669"/>
    <property type="project" value="UniProtKB-EC"/>
</dbReference>
<evidence type="ECO:0000256" key="9">
    <source>
        <dbReference type="ARBA" id="ARBA00023316"/>
    </source>
</evidence>
<evidence type="ECO:0000256" key="5">
    <source>
        <dbReference type="ARBA" id="ARBA00022801"/>
    </source>
</evidence>
<evidence type="ECO:0000256" key="1">
    <source>
        <dbReference type="ARBA" id="ARBA00004613"/>
    </source>
</evidence>
<feature type="chain" id="PRO_5021420543" description="glucan endo-1,6-beta-glucosidase" evidence="18">
    <location>
        <begin position="26"/>
        <end position="249"/>
    </location>
</feature>
<evidence type="ECO:0000256" key="7">
    <source>
        <dbReference type="ARBA" id="ARBA00023277"/>
    </source>
</evidence>
<evidence type="ECO:0000256" key="16">
    <source>
        <dbReference type="ARBA" id="ARBA00043257"/>
    </source>
</evidence>
<comment type="subcellular location">
    <subcellularLocation>
        <location evidence="1">Secreted</location>
    </subcellularLocation>
</comment>
<keyword evidence="4 18" id="KW-0732">Signal</keyword>
<keyword evidence="21" id="KW-1185">Reference proteome</keyword>
<feature type="signal peptide" evidence="18">
    <location>
        <begin position="1"/>
        <end position="25"/>
    </location>
</feature>
<keyword evidence="3" id="KW-0964">Secreted</keyword>
<dbReference type="GO" id="GO:0004338">
    <property type="term" value="F:glucan exo-1,3-beta-glucosidase activity"/>
    <property type="evidence" value="ECO:0007669"/>
    <property type="project" value="TreeGrafter"/>
</dbReference>
<dbReference type="Proteomes" id="UP000319663">
    <property type="component" value="Unassembled WGS sequence"/>
</dbReference>
<feature type="domain" description="Glycoside hydrolase family 5" evidence="19">
    <location>
        <begin position="98"/>
        <end position="234"/>
    </location>
</feature>
<dbReference type="PANTHER" id="PTHR31297">
    <property type="entry name" value="GLUCAN ENDO-1,6-BETA-GLUCOSIDASE B"/>
    <property type="match status" value="1"/>
</dbReference>
<evidence type="ECO:0000256" key="6">
    <source>
        <dbReference type="ARBA" id="ARBA00023180"/>
    </source>
</evidence>
<organism evidence="20 21">
    <name type="scientific">Monascus purpureus</name>
    <name type="common">Red mold</name>
    <name type="synonym">Monascus anka</name>
    <dbReference type="NCBI Taxonomy" id="5098"/>
    <lineage>
        <taxon>Eukaryota</taxon>
        <taxon>Fungi</taxon>
        <taxon>Dikarya</taxon>
        <taxon>Ascomycota</taxon>
        <taxon>Pezizomycotina</taxon>
        <taxon>Eurotiomycetes</taxon>
        <taxon>Eurotiomycetidae</taxon>
        <taxon>Eurotiales</taxon>
        <taxon>Aspergillaceae</taxon>
        <taxon>Monascus</taxon>
    </lineage>
</organism>